<evidence type="ECO:0000313" key="1">
    <source>
        <dbReference type="EMBL" id="NYH26550.1"/>
    </source>
</evidence>
<dbReference type="Gene3D" id="3.50.50.60">
    <property type="entry name" value="FAD/NAD(P)-binding domain"/>
    <property type="match status" value="1"/>
</dbReference>
<dbReference type="InterPro" id="IPR036188">
    <property type="entry name" value="FAD/NAD-bd_sf"/>
</dbReference>
<organism evidence="1 2">
    <name type="scientific">Paraburkholderia bryophila</name>
    <dbReference type="NCBI Taxonomy" id="420952"/>
    <lineage>
        <taxon>Bacteria</taxon>
        <taxon>Pseudomonadati</taxon>
        <taxon>Pseudomonadota</taxon>
        <taxon>Betaproteobacteria</taxon>
        <taxon>Burkholderiales</taxon>
        <taxon>Burkholderiaceae</taxon>
        <taxon>Paraburkholderia</taxon>
    </lineage>
</organism>
<evidence type="ECO:0008006" key="3">
    <source>
        <dbReference type="Google" id="ProtNLM"/>
    </source>
</evidence>
<protein>
    <recommendedName>
        <fullName evidence="3">NAD(P)-binding protein</fullName>
    </recommendedName>
</protein>
<dbReference type="Proteomes" id="UP000540929">
    <property type="component" value="Unassembled WGS sequence"/>
</dbReference>
<dbReference type="AlphaFoldDB" id="A0A7Y9WUF7"/>
<dbReference type="InterPro" id="IPR050464">
    <property type="entry name" value="Zeta_carotene_desat/Oxidored"/>
</dbReference>
<keyword evidence="2" id="KW-1185">Reference proteome</keyword>
<evidence type="ECO:0000313" key="2">
    <source>
        <dbReference type="Proteomes" id="UP000540929"/>
    </source>
</evidence>
<dbReference type="SUPFAM" id="SSF51905">
    <property type="entry name" value="FAD/NAD(P)-binding domain"/>
    <property type="match status" value="1"/>
</dbReference>
<dbReference type="EMBL" id="JACCAS010000002">
    <property type="protein sequence ID" value="NYH26550.1"/>
    <property type="molecule type" value="Genomic_DNA"/>
</dbReference>
<dbReference type="Pfam" id="PF13450">
    <property type="entry name" value="NAD_binding_8"/>
    <property type="match status" value="1"/>
</dbReference>
<comment type="caution">
    <text evidence="1">The sequence shown here is derived from an EMBL/GenBank/DDBJ whole genome shotgun (WGS) entry which is preliminary data.</text>
</comment>
<dbReference type="PANTHER" id="PTHR42923:SF39">
    <property type="entry name" value="AMINO OXIDASE"/>
    <property type="match status" value="1"/>
</dbReference>
<name>A0A7Y9WUF7_9BURK</name>
<sequence length="547" mass="59549">MDRRTFLFAGAAGAVGVGALGSLTDLSRTGWIETTPVIDSPGMREGHALRDLRSLPAPSGTLETDIAILGAGAAGLSCAWQLARAGHKNFVVLAGPEFGGNAAGGRYGELGYPKGAHYLPLPSMKSTHLRDMLADFGVIEADPFTARPVFDERVLVHAPDERLLIDGQWQDGLVPTLGVNHAEIAQQQRFFAYTDTLRTAVGSDGRKVFCIPLAQSSQEPRWRALDKRSFKQWLLDEGYTAPSLHWYLNYACRDDFGAGYEHVSAWAGLHYFSSRGGHARNAEDGAVLTWPDGLHSMVTKLSTSITQRVGKSTWSMPGFAARVDEKPGSVEVLCVCIDSHNVLSTFVLKARRVVSAMPLFVAQHVMPHLSAYGFDASRDLPPRAPWLVSNFLMDGMPREAQGVPLAWDNVVYRGEGLGYVVSTHQLIRLSPPQRSVFSAYQALDLNTPDDTRRWLAAAHPDDLRTQAAIDLLPAYGRDLWRHATALEITVRGHAMATPDVGFLSRPGLLALRDADGPVLFAHADLSGMSLFEEASYWGVLAANRALG</sequence>
<proteinExistence type="predicted"/>
<gene>
    <name evidence="1" type="ORF">GGD40_006121</name>
</gene>
<accession>A0A7Y9WUF7</accession>
<dbReference type="GO" id="GO:0016491">
    <property type="term" value="F:oxidoreductase activity"/>
    <property type="evidence" value="ECO:0007669"/>
    <property type="project" value="TreeGrafter"/>
</dbReference>
<dbReference type="RefSeq" id="WP_179746082.1">
    <property type="nucleotide sequence ID" value="NZ_JACCAS010000002.1"/>
</dbReference>
<dbReference type="PANTHER" id="PTHR42923">
    <property type="entry name" value="PROTOPORPHYRINOGEN OXIDASE"/>
    <property type="match status" value="1"/>
</dbReference>
<reference evidence="1 2" key="1">
    <citation type="submission" date="2020-07" db="EMBL/GenBank/DDBJ databases">
        <title>Exploring microbial biodiversity for novel pathways involved in the catabolism of aromatic compounds derived from lignin.</title>
        <authorList>
            <person name="Elkins J."/>
        </authorList>
    </citation>
    <scope>NUCLEOTIDE SEQUENCE [LARGE SCALE GENOMIC DNA]</scope>
    <source>
        <strain evidence="1 2">H2C3C</strain>
    </source>
</reference>